<reference evidence="1" key="1">
    <citation type="journal article" date="2020" name="Biotechnol. Biofuels">
        <title>New insights from the biogas microbiome by comprehensive genome-resolved metagenomics of nearly 1600 species originating from multiple anaerobic digesters.</title>
        <authorList>
            <person name="Campanaro S."/>
            <person name="Treu L."/>
            <person name="Rodriguez-R L.M."/>
            <person name="Kovalovszki A."/>
            <person name="Ziels R.M."/>
            <person name="Maus I."/>
            <person name="Zhu X."/>
            <person name="Kougias P.G."/>
            <person name="Basile A."/>
            <person name="Luo G."/>
            <person name="Schluter A."/>
            <person name="Konstantinidis K.T."/>
            <person name="Angelidaki I."/>
        </authorList>
    </citation>
    <scope>NUCLEOTIDE SEQUENCE</scope>
    <source>
        <strain evidence="1">AS06rmzACSIP_7</strain>
    </source>
</reference>
<evidence type="ECO:0000313" key="1">
    <source>
        <dbReference type="EMBL" id="NLW34005.1"/>
    </source>
</evidence>
<dbReference type="NCBIfam" id="NF045719">
    <property type="entry name" value="GSU3473_fam"/>
    <property type="match status" value="1"/>
</dbReference>
<dbReference type="STRING" id="909663.GCA_000512235_00847"/>
<comment type="caution">
    <text evidence="1">The sequence shown here is derived from an EMBL/GenBank/DDBJ whole genome shotgun (WGS) entry which is preliminary data.</text>
</comment>
<name>A0A351U4G5_9BACT</name>
<evidence type="ECO:0000313" key="2">
    <source>
        <dbReference type="Proteomes" id="UP000777265"/>
    </source>
</evidence>
<dbReference type="InterPro" id="IPR054686">
    <property type="entry name" value="GSU3473-like"/>
</dbReference>
<protein>
    <submittedName>
        <fullName evidence="1">Uncharacterized protein</fullName>
    </submittedName>
</protein>
<organism evidence="1 2">
    <name type="scientific">Syntrophorhabdus aromaticivorans</name>
    <dbReference type="NCBI Taxonomy" id="328301"/>
    <lineage>
        <taxon>Bacteria</taxon>
        <taxon>Pseudomonadati</taxon>
        <taxon>Thermodesulfobacteriota</taxon>
        <taxon>Syntrophorhabdia</taxon>
        <taxon>Syntrophorhabdales</taxon>
        <taxon>Syntrophorhabdaceae</taxon>
        <taxon>Syntrophorhabdus</taxon>
    </lineage>
</organism>
<proteinExistence type="predicted"/>
<dbReference type="AlphaFoldDB" id="A0A351U4G5"/>
<accession>A0A351U4G5</accession>
<dbReference type="Proteomes" id="UP000777265">
    <property type="component" value="Unassembled WGS sequence"/>
</dbReference>
<sequence length="64" mass="7321">MIIRVMYPDYRYDYVDAQALDRLIAAGGITKFLRPSQQEWVYVDRGPIRGAGGRYSGPERRQAG</sequence>
<dbReference type="EMBL" id="JAAYEE010000016">
    <property type="protein sequence ID" value="NLW34005.1"/>
    <property type="molecule type" value="Genomic_DNA"/>
</dbReference>
<gene>
    <name evidence="1" type="ORF">GXY80_00785</name>
</gene>
<reference evidence="1" key="2">
    <citation type="submission" date="2020-01" db="EMBL/GenBank/DDBJ databases">
        <authorList>
            <person name="Campanaro S."/>
        </authorList>
    </citation>
    <scope>NUCLEOTIDE SEQUENCE</scope>
    <source>
        <strain evidence="1">AS06rmzACSIP_7</strain>
    </source>
</reference>